<organism evidence="2 3">
    <name type="scientific">Micromonospora qiuiae</name>
    <dbReference type="NCBI Taxonomy" id="502268"/>
    <lineage>
        <taxon>Bacteria</taxon>
        <taxon>Bacillati</taxon>
        <taxon>Actinomycetota</taxon>
        <taxon>Actinomycetes</taxon>
        <taxon>Micromonosporales</taxon>
        <taxon>Micromonosporaceae</taxon>
        <taxon>Micromonospora</taxon>
    </lineage>
</organism>
<keyword evidence="3" id="KW-1185">Reference proteome</keyword>
<comment type="caution">
    <text evidence="2">The sequence shown here is derived from an EMBL/GenBank/DDBJ whole genome shotgun (WGS) entry which is preliminary data.</text>
</comment>
<evidence type="ECO:0000313" key="2">
    <source>
        <dbReference type="EMBL" id="GIJ30131.1"/>
    </source>
</evidence>
<feature type="transmembrane region" description="Helical" evidence="1">
    <location>
        <begin position="15"/>
        <end position="35"/>
    </location>
</feature>
<sequence>MQYEWEMKVEIPAEVTALAVQAGGSIVAAMTVSGWNKIKRKFARSIGVGDAGEEERIVDRLERDKERLGSVDPAARSSLERVIAEKWADCAVEAIIRNPDRAAELTVLLSELRRGGEVGQAQAQVVTQIARADGSSSQVNQVGGSQYIFGTGFNR</sequence>
<name>A0ABQ4JKQ0_9ACTN</name>
<keyword evidence="1" id="KW-0472">Membrane</keyword>
<keyword evidence="1" id="KW-1133">Transmembrane helix</keyword>
<gene>
    <name evidence="2" type="ORF">Vqi01_52930</name>
</gene>
<keyword evidence="1" id="KW-0812">Transmembrane</keyword>
<proteinExistence type="predicted"/>
<accession>A0ABQ4JKQ0</accession>
<evidence type="ECO:0000313" key="3">
    <source>
        <dbReference type="Proteomes" id="UP000653076"/>
    </source>
</evidence>
<evidence type="ECO:0000256" key="1">
    <source>
        <dbReference type="SAM" id="Phobius"/>
    </source>
</evidence>
<dbReference type="Proteomes" id="UP000653076">
    <property type="component" value="Unassembled WGS sequence"/>
</dbReference>
<dbReference type="EMBL" id="BOPC01000098">
    <property type="protein sequence ID" value="GIJ30131.1"/>
    <property type="molecule type" value="Genomic_DNA"/>
</dbReference>
<protein>
    <submittedName>
        <fullName evidence="2">Uncharacterized protein</fullName>
    </submittedName>
</protein>
<reference evidence="2 3" key="1">
    <citation type="submission" date="2021-01" db="EMBL/GenBank/DDBJ databases">
        <title>Whole genome shotgun sequence of Verrucosispora qiuiae NBRC 106684.</title>
        <authorList>
            <person name="Komaki H."/>
            <person name="Tamura T."/>
        </authorList>
    </citation>
    <scope>NUCLEOTIDE SEQUENCE [LARGE SCALE GENOMIC DNA]</scope>
    <source>
        <strain evidence="2 3">NBRC 106684</strain>
    </source>
</reference>